<dbReference type="AlphaFoldDB" id="U4KUT9"/>
<gene>
    <name evidence="2" type="ORF">PCON_04755</name>
</gene>
<keyword evidence="1" id="KW-0472">Membrane</keyword>
<evidence type="ECO:0000256" key="1">
    <source>
        <dbReference type="SAM" id="Phobius"/>
    </source>
</evidence>
<sequence>MMSVEHRKVGPIEHWIVIIFRSIQIFTRLCIFVFSLYLVSHLVPHPNSAIPGCGFLRQEVE</sequence>
<keyword evidence="3" id="KW-1185">Reference proteome</keyword>
<evidence type="ECO:0000313" key="2">
    <source>
        <dbReference type="EMBL" id="CCX05168.1"/>
    </source>
</evidence>
<evidence type="ECO:0000313" key="3">
    <source>
        <dbReference type="Proteomes" id="UP000018144"/>
    </source>
</evidence>
<accession>U4KUT9</accession>
<name>U4KUT9_PYROM</name>
<dbReference type="EMBL" id="HF935235">
    <property type="protein sequence ID" value="CCX05168.1"/>
    <property type="molecule type" value="Genomic_DNA"/>
</dbReference>
<keyword evidence="1" id="KW-1133">Transmembrane helix</keyword>
<organism evidence="2 3">
    <name type="scientific">Pyronema omphalodes (strain CBS 100304)</name>
    <name type="common">Pyronema confluens</name>
    <dbReference type="NCBI Taxonomy" id="1076935"/>
    <lineage>
        <taxon>Eukaryota</taxon>
        <taxon>Fungi</taxon>
        <taxon>Dikarya</taxon>
        <taxon>Ascomycota</taxon>
        <taxon>Pezizomycotina</taxon>
        <taxon>Pezizomycetes</taxon>
        <taxon>Pezizales</taxon>
        <taxon>Pyronemataceae</taxon>
        <taxon>Pyronema</taxon>
    </lineage>
</organism>
<feature type="transmembrane region" description="Helical" evidence="1">
    <location>
        <begin position="12"/>
        <end position="38"/>
    </location>
</feature>
<proteinExistence type="predicted"/>
<reference evidence="2 3" key="1">
    <citation type="journal article" date="2013" name="PLoS Genet.">
        <title>The genome and development-dependent transcriptomes of Pyronema confluens: a window into fungal evolution.</title>
        <authorList>
            <person name="Traeger S."/>
            <person name="Altegoer F."/>
            <person name="Freitag M."/>
            <person name="Gabaldon T."/>
            <person name="Kempken F."/>
            <person name="Kumar A."/>
            <person name="Marcet-Houben M."/>
            <person name="Poggeler S."/>
            <person name="Stajich J.E."/>
            <person name="Nowrousian M."/>
        </authorList>
    </citation>
    <scope>NUCLEOTIDE SEQUENCE [LARGE SCALE GENOMIC DNA]</scope>
    <source>
        <strain evidence="3">CBS 100304</strain>
        <tissue evidence="2">Vegetative mycelium</tissue>
    </source>
</reference>
<dbReference type="Proteomes" id="UP000018144">
    <property type="component" value="Unassembled WGS sequence"/>
</dbReference>
<protein>
    <submittedName>
        <fullName evidence="2">Uncharacterized protein</fullName>
    </submittedName>
</protein>
<keyword evidence="1" id="KW-0812">Transmembrane</keyword>